<dbReference type="Proteomes" id="UP000037904">
    <property type="component" value="Unassembled WGS sequence"/>
</dbReference>
<proteinExistence type="predicted"/>
<evidence type="ECO:0000313" key="6">
    <source>
        <dbReference type="EMBL" id="KPA42929.1"/>
    </source>
</evidence>
<keyword evidence="1" id="KW-0597">Phosphoprotein</keyword>
<feature type="region of interest" description="Disordered" evidence="4">
    <location>
        <begin position="472"/>
        <end position="530"/>
    </location>
</feature>
<feature type="compositionally biased region" description="Low complexity" evidence="4">
    <location>
        <begin position="510"/>
        <end position="521"/>
    </location>
</feature>
<dbReference type="InterPro" id="IPR035979">
    <property type="entry name" value="RBD_domain_sf"/>
</dbReference>
<feature type="compositionally biased region" description="Low complexity" evidence="4">
    <location>
        <begin position="201"/>
        <end position="216"/>
    </location>
</feature>
<feature type="compositionally biased region" description="Polar residues" evidence="4">
    <location>
        <begin position="475"/>
        <end position="497"/>
    </location>
</feature>
<dbReference type="FunFam" id="3.30.70.330:FF:000089">
    <property type="entry name" value="RNA binding protein"/>
    <property type="match status" value="1"/>
</dbReference>
<dbReference type="Pfam" id="PF00076">
    <property type="entry name" value="RRM_1"/>
    <property type="match status" value="1"/>
</dbReference>
<reference evidence="6 7" key="1">
    <citation type="submission" date="2015-04" db="EMBL/GenBank/DDBJ databases">
        <title>The draft genome sequence of Fusarium langsethiae, a T-2/HT-2 mycotoxin producer.</title>
        <authorList>
            <person name="Lysoe E."/>
            <person name="Divon H.H."/>
            <person name="Terzi V."/>
            <person name="Orru L."/>
            <person name="Lamontanara A."/>
            <person name="Kolseth A.-K."/>
            <person name="Frandsen R.J."/>
            <person name="Nielsen K."/>
            <person name="Thrane U."/>
        </authorList>
    </citation>
    <scope>NUCLEOTIDE SEQUENCE [LARGE SCALE GENOMIC DNA]</scope>
    <source>
        <strain evidence="6 7">Fl201059</strain>
    </source>
</reference>
<evidence type="ECO:0000256" key="4">
    <source>
        <dbReference type="SAM" id="MobiDB-lite"/>
    </source>
</evidence>
<dbReference type="PANTHER" id="PTHR10501">
    <property type="entry name" value="U1 SMALL NUCLEAR RIBONUCLEOPROTEIN A/U2 SMALL NUCLEAR RIBONUCLEOPROTEIN B"/>
    <property type="match status" value="1"/>
</dbReference>
<dbReference type="CDD" id="cd12245">
    <property type="entry name" value="RRM_scw1_like"/>
    <property type="match status" value="1"/>
</dbReference>
<evidence type="ECO:0000256" key="2">
    <source>
        <dbReference type="ARBA" id="ARBA00022884"/>
    </source>
</evidence>
<name>A0A0M9EZ95_FUSLA</name>
<dbReference type="InterPro" id="IPR000504">
    <property type="entry name" value="RRM_dom"/>
</dbReference>
<dbReference type="SMART" id="SM00360">
    <property type="entry name" value="RRM"/>
    <property type="match status" value="2"/>
</dbReference>
<keyword evidence="7" id="KW-1185">Reference proteome</keyword>
<organism evidence="6 7">
    <name type="scientific">Fusarium langsethiae</name>
    <dbReference type="NCBI Taxonomy" id="179993"/>
    <lineage>
        <taxon>Eukaryota</taxon>
        <taxon>Fungi</taxon>
        <taxon>Dikarya</taxon>
        <taxon>Ascomycota</taxon>
        <taxon>Pezizomycotina</taxon>
        <taxon>Sordariomycetes</taxon>
        <taxon>Hypocreomycetidae</taxon>
        <taxon>Hypocreales</taxon>
        <taxon>Nectriaceae</taxon>
        <taxon>Fusarium</taxon>
    </lineage>
</organism>
<evidence type="ECO:0000256" key="3">
    <source>
        <dbReference type="PROSITE-ProRule" id="PRU00176"/>
    </source>
</evidence>
<evidence type="ECO:0000259" key="5">
    <source>
        <dbReference type="PROSITE" id="PS50102"/>
    </source>
</evidence>
<keyword evidence="2 3" id="KW-0694">RNA-binding</keyword>
<gene>
    <name evidence="6" type="ORF">FLAG1_04195</name>
</gene>
<feature type="region of interest" description="Disordered" evidence="4">
    <location>
        <begin position="195"/>
        <end position="252"/>
    </location>
</feature>
<dbReference type="InterPro" id="IPR012677">
    <property type="entry name" value="Nucleotide-bd_a/b_plait_sf"/>
</dbReference>
<dbReference type="OrthoDB" id="431169at2759"/>
<sequence>MKAYRTAPTPDPARIVSSTVQHSDRASHSPPFTGSASTSIADTNLSFTSSSAASAATLPAMAMPSYLPTGNAFRQIKAPGSPYNSNMHEIPRYGMPAFPGSASPTVCVKIRRLPLNTTDESLRLMAVFSQELADVEVLPAEQSEDPGFRSAHMRFRSMEAAQQARAMLDGRLNISNNAKMVVEIKSDTSPFAHRYSTDPLSANNSGSPASAASASSTIGPGQASRFNGGFHSLENLSPQTNHAYPTHELPNPISNVDFKNMFSPQSPIGNHLNDHNRNTGKDLIAHDSVDDETSNLLKNPLAYADINNTAPQRRATAPQISIGGMATLSLNTGSMPPSGPSSLPHFGNAMSAQSGPMSPLDKGAFNRYSAPYARQTLPAANPADQNPPCNTLYVGNLPSDASEEELKGIFAVARGYKRLCFRTKSNGPMCFVEFDDISCATKALNEYYGTMLHNSMKGGIRLSFSKNPLGVRSNPGGSHNNSNQMNGLSPMPGSTNGYGPASRPPPGLAAPPGLGAGHSHPSMNPVHGNGALNDNPNYGWNAPAYGDHDDFRRRRPVFNGGYNPRYNNFMMGK</sequence>
<dbReference type="PROSITE" id="PS50102">
    <property type="entry name" value="RRM"/>
    <property type="match status" value="1"/>
</dbReference>
<evidence type="ECO:0000256" key="1">
    <source>
        <dbReference type="ARBA" id="ARBA00022553"/>
    </source>
</evidence>
<feature type="region of interest" description="Disordered" evidence="4">
    <location>
        <begin position="1"/>
        <end position="37"/>
    </location>
</feature>
<dbReference type="Gene3D" id="3.30.70.330">
    <property type="match status" value="1"/>
</dbReference>
<comment type="caution">
    <text evidence="6">The sequence shown here is derived from an EMBL/GenBank/DDBJ whole genome shotgun (WGS) entry which is preliminary data.</text>
</comment>
<protein>
    <submittedName>
        <fullName evidence="6">Rna recognition protein</fullName>
    </submittedName>
</protein>
<dbReference type="CDD" id="cd00590">
    <property type="entry name" value="RRM_SF"/>
    <property type="match status" value="1"/>
</dbReference>
<dbReference type="GO" id="GO:0003723">
    <property type="term" value="F:RNA binding"/>
    <property type="evidence" value="ECO:0007669"/>
    <property type="project" value="UniProtKB-UniRule"/>
</dbReference>
<feature type="domain" description="RRM" evidence="5">
    <location>
        <begin position="390"/>
        <end position="467"/>
    </location>
</feature>
<accession>A0A0M9EZ95</accession>
<dbReference type="AlphaFoldDB" id="A0A0M9EZ95"/>
<feature type="compositionally biased region" description="Polar residues" evidence="4">
    <location>
        <begin position="234"/>
        <end position="243"/>
    </location>
</feature>
<dbReference type="EMBL" id="JXCE01000053">
    <property type="protein sequence ID" value="KPA42929.1"/>
    <property type="molecule type" value="Genomic_DNA"/>
</dbReference>
<dbReference type="SUPFAM" id="SSF54928">
    <property type="entry name" value="RNA-binding domain, RBD"/>
    <property type="match status" value="2"/>
</dbReference>
<evidence type="ECO:0000313" key="7">
    <source>
        <dbReference type="Proteomes" id="UP000037904"/>
    </source>
</evidence>